<protein>
    <submittedName>
        <fullName evidence="1">Uncharacterized protein</fullName>
    </submittedName>
</protein>
<dbReference type="GeneID" id="89666785"/>
<gene>
    <name evidence="1" type="ORF">FSC10_11410</name>
</gene>
<dbReference type="RefSeq" id="WP_005221150.1">
    <property type="nucleotide sequence ID" value="NZ_CP044463.1"/>
</dbReference>
<sequence>MTLLKTHIEFRSDNFPPTSEEKEEWDRQIWGHTLAKYLSEELPKYGLNVSDFINEDWGYLIPLADEKFKGIWVGCNHYQEYENGFLVFIDPCRPIIKKGFFKKIDISEQLTFVADILNEILTSNPEIYAQHWWDEKDMKLIGE</sequence>
<accession>A0AAE2T2X6</accession>
<dbReference type="EMBL" id="CP044463">
    <property type="protein sequence ID" value="QIC67928.1"/>
    <property type="molecule type" value="Genomic_DNA"/>
</dbReference>
<evidence type="ECO:0000313" key="1">
    <source>
        <dbReference type="EMBL" id="QIC67928.1"/>
    </source>
</evidence>
<name>A0AAE2T2X6_9GAMM</name>
<reference evidence="1 2" key="1">
    <citation type="submission" date="2019-09" db="EMBL/GenBank/DDBJ databases">
        <title>Non-baumannii Acinetobacter spp. carrying blaNDM-1 isolated in China.</title>
        <authorList>
            <person name="Cui C."/>
            <person name="Chen C."/>
            <person name="Sun J."/>
            <person name="Liu Y."/>
        </authorList>
    </citation>
    <scope>NUCLEOTIDE SEQUENCE [LARGE SCALE GENOMIC DNA]</scope>
    <source>
        <strain evidence="1 2">HZE23-1</strain>
    </source>
</reference>
<evidence type="ECO:0000313" key="2">
    <source>
        <dbReference type="Proteomes" id="UP000503505"/>
    </source>
</evidence>
<dbReference type="AlphaFoldDB" id="A0AAE2T2X6"/>
<dbReference type="Proteomes" id="UP000503505">
    <property type="component" value="Chromosome"/>
</dbReference>
<organism evidence="1 2">
    <name type="scientific">Acinetobacter schindleri</name>
    <dbReference type="NCBI Taxonomy" id="108981"/>
    <lineage>
        <taxon>Bacteria</taxon>
        <taxon>Pseudomonadati</taxon>
        <taxon>Pseudomonadota</taxon>
        <taxon>Gammaproteobacteria</taxon>
        <taxon>Moraxellales</taxon>
        <taxon>Moraxellaceae</taxon>
        <taxon>Acinetobacter</taxon>
    </lineage>
</organism>
<proteinExistence type="predicted"/>